<organism evidence="2 3">
    <name type="scientific">Pontixanthobacter luteolus</name>
    <dbReference type="NCBI Taxonomy" id="295089"/>
    <lineage>
        <taxon>Bacteria</taxon>
        <taxon>Pseudomonadati</taxon>
        <taxon>Pseudomonadota</taxon>
        <taxon>Alphaproteobacteria</taxon>
        <taxon>Sphingomonadales</taxon>
        <taxon>Erythrobacteraceae</taxon>
        <taxon>Pontixanthobacter</taxon>
    </lineage>
</organism>
<name>A0A6I4V4P5_9SPHN</name>
<keyword evidence="3" id="KW-1185">Reference proteome</keyword>
<feature type="domain" description="PilZ" evidence="1">
    <location>
        <begin position="14"/>
        <end position="80"/>
    </location>
</feature>
<sequence length="93" mass="10581">MTILGHYRAGSGLKREVTMLDLSESGCRFHDRRTVLRMNAALTIRIGALGPFDATVRWIERDTVGVQFARPIYGPVFEHIRTQLDNSNWRPPA</sequence>
<comment type="caution">
    <text evidence="2">The sequence shown here is derived from an EMBL/GenBank/DDBJ whole genome shotgun (WGS) entry which is preliminary data.</text>
</comment>
<protein>
    <submittedName>
        <fullName evidence="2">PilZ domain-containing protein</fullName>
    </submittedName>
</protein>
<dbReference type="InterPro" id="IPR009875">
    <property type="entry name" value="PilZ_domain"/>
</dbReference>
<dbReference type="Pfam" id="PF07238">
    <property type="entry name" value="PilZ"/>
    <property type="match status" value="1"/>
</dbReference>
<dbReference type="GO" id="GO:0035438">
    <property type="term" value="F:cyclic-di-GMP binding"/>
    <property type="evidence" value="ECO:0007669"/>
    <property type="project" value="InterPro"/>
</dbReference>
<dbReference type="Proteomes" id="UP000471435">
    <property type="component" value="Unassembled WGS sequence"/>
</dbReference>
<evidence type="ECO:0000313" key="3">
    <source>
        <dbReference type="Proteomes" id="UP000471435"/>
    </source>
</evidence>
<dbReference type="AlphaFoldDB" id="A0A6I4V4P5"/>
<evidence type="ECO:0000313" key="2">
    <source>
        <dbReference type="EMBL" id="MXP47830.1"/>
    </source>
</evidence>
<evidence type="ECO:0000259" key="1">
    <source>
        <dbReference type="Pfam" id="PF07238"/>
    </source>
</evidence>
<gene>
    <name evidence="2" type="ORF">GRI43_10595</name>
</gene>
<accession>A0A6I4V4P5</accession>
<dbReference type="EMBL" id="WTYP01000002">
    <property type="protein sequence ID" value="MXP47830.1"/>
    <property type="molecule type" value="Genomic_DNA"/>
</dbReference>
<dbReference type="SUPFAM" id="SSF141371">
    <property type="entry name" value="PilZ domain-like"/>
    <property type="match status" value="1"/>
</dbReference>
<reference evidence="2 3" key="1">
    <citation type="submission" date="2019-12" db="EMBL/GenBank/DDBJ databases">
        <title>Genomic-based taxomic classification of the family Erythrobacteraceae.</title>
        <authorList>
            <person name="Xu L."/>
        </authorList>
    </citation>
    <scope>NUCLEOTIDE SEQUENCE [LARGE SCALE GENOMIC DNA]</scope>
    <source>
        <strain evidence="2 3">SW-109</strain>
    </source>
</reference>
<proteinExistence type="predicted"/>